<proteinExistence type="predicted"/>
<comment type="caution">
    <text evidence="2">The sequence shown here is derived from an EMBL/GenBank/DDBJ whole genome shotgun (WGS) entry which is preliminary data.</text>
</comment>
<keyword evidence="3" id="KW-1185">Reference proteome</keyword>
<sequence>MNRKKVLLIILTLGITITMSFIITKYLVLSDYEEKMKVMAYIPSAEVNERGYQIDKYEKIKSIAWLSNNEVLTLTSKDGQEKDDVRAKDISYCSIYNLNTKMHKDFQDVDIADFLGVSEDKRYVLYGEKIINLEGNFHKNIKALDLFTGEITDVDTEMANGNAELRWLSGNYILVNYLNKWAIINLDGEVNIEGNYENNSGYARLTGVDDIKNSGDNISGKFYYTQIDNEKNTAKICSIDIITRNTKMIYKNDMIFYADKKGKNIIADYYKNNGKKSSNGVYLNRSFGLNIIDDSGEITKSIDLPMGRMSTSYVLSPDGSKAVYVEGPNGINLGNKDKDFAVKVVDIKTGEIKEIIKDSGLIDKNTGYTGKTSEKTVFGNISNINWDDSSRSFSFTYGSSNTGDYKISTYIVTLDN</sequence>
<accession>A0ABR8PRQ1</accession>
<feature type="transmembrane region" description="Helical" evidence="1">
    <location>
        <begin position="6"/>
        <end position="29"/>
    </location>
</feature>
<name>A0ABR8PRQ1_9CLOT</name>
<reference evidence="2 3" key="1">
    <citation type="submission" date="2020-08" db="EMBL/GenBank/DDBJ databases">
        <title>A Genomic Blueprint of the Chicken Gut Microbiome.</title>
        <authorList>
            <person name="Gilroy R."/>
            <person name="Ravi A."/>
            <person name="Getino M."/>
            <person name="Pursley I."/>
            <person name="Horton D.L."/>
            <person name="Alikhan N.-F."/>
            <person name="Baker D."/>
            <person name="Gharbi K."/>
            <person name="Hall N."/>
            <person name="Watson M."/>
            <person name="Adriaenssens E.M."/>
            <person name="Foster-Nyarko E."/>
            <person name="Jarju S."/>
            <person name="Secka A."/>
            <person name="Antonio M."/>
            <person name="Oren A."/>
            <person name="Chaudhuri R."/>
            <person name="La Ragione R.M."/>
            <person name="Hildebrand F."/>
            <person name="Pallen M.J."/>
        </authorList>
    </citation>
    <scope>NUCLEOTIDE SEQUENCE [LARGE SCALE GENOMIC DNA]</scope>
    <source>
        <strain evidence="2 3">Sa3CVN1</strain>
    </source>
</reference>
<evidence type="ECO:0000313" key="2">
    <source>
        <dbReference type="EMBL" id="MBD7910837.1"/>
    </source>
</evidence>
<keyword evidence="1" id="KW-0472">Membrane</keyword>
<evidence type="ECO:0008006" key="4">
    <source>
        <dbReference type="Google" id="ProtNLM"/>
    </source>
</evidence>
<dbReference type="Proteomes" id="UP000627781">
    <property type="component" value="Unassembled WGS sequence"/>
</dbReference>
<dbReference type="EMBL" id="JACSRA010000006">
    <property type="protein sequence ID" value="MBD7910837.1"/>
    <property type="molecule type" value="Genomic_DNA"/>
</dbReference>
<dbReference type="SUPFAM" id="SSF82171">
    <property type="entry name" value="DPP6 N-terminal domain-like"/>
    <property type="match status" value="1"/>
</dbReference>
<keyword evidence="1" id="KW-1133">Transmembrane helix</keyword>
<protein>
    <recommendedName>
        <fullName evidence="4">Protein TolB</fullName>
    </recommendedName>
</protein>
<organism evidence="2 3">
    <name type="scientific">Clostridium cibarium</name>
    <dbReference type="NCBI Taxonomy" id="2762247"/>
    <lineage>
        <taxon>Bacteria</taxon>
        <taxon>Bacillati</taxon>
        <taxon>Bacillota</taxon>
        <taxon>Clostridia</taxon>
        <taxon>Eubacteriales</taxon>
        <taxon>Clostridiaceae</taxon>
        <taxon>Clostridium</taxon>
    </lineage>
</organism>
<dbReference type="RefSeq" id="WP_143316687.1">
    <property type="nucleotide sequence ID" value="NZ_JACSRA010000006.1"/>
</dbReference>
<evidence type="ECO:0000313" key="3">
    <source>
        <dbReference type="Proteomes" id="UP000627781"/>
    </source>
</evidence>
<evidence type="ECO:0000256" key="1">
    <source>
        <dbReference type="SAM" id="Phobius"/>
    </source>
</evidence>
<gene>
    <name evidence="2" type="ORF">H9661_05630</name>
</gene>
<keyword evidence="1" id="KW-0812">Transmembrane</keyword>